<protein>
    <submittedName>
        <fullName evidence="2">DUF2141 domain-containing protein</fullName>
    </submittedName>
</protein>
<gene>
    <name evidence="2" type="ORF">EQY75_08160</name>
</gene>
<keyword evidence="1" id="KW-0732">Signal</keyword>
<keyword evidence="3" id="KW-1185">Reference proteome</keyword>
<evidence type="ECO:0000256" key="1">
    <source>
        <dbReference type="SAM" id="SignalP"/>
    </source>
</evidence>
<feature type="chain" id="PRO_5018965951" evidence="1">
    <location>
        <begin position="22"/>
        <end position="141"/>
    </location>
</feature>
<dbReference type="AlphaFoldDB" id="A0A411EA27"/>
<dbReference type="InterPro" id="IPR018673">
    <property type="entry name" value="DUF2141"/>
</dbReference>
<proteinExistence type="predicted"/>
<dbReference type="RefSeq" id="WP_129604759.1">
    <property type="nucleotide sequence ID" value="NZ_CP035544.1"/>
</dbReference>
<reference evidence="2 3" key="1">
    <citation type="submission" date="2019-01" db="EMBL/GenBank/DDBJ databases">
        <title>Muriicola soli sp. nov., isolated from soil.</title>
        <authorList>
            <person name="Kang H.J."/>
            <person name="Kim S.B."/>
        </authorList>
    </citation>
    <scope>NUCLEOTIDE SEQUENCE [LARGE SCALE GENOMIC DNA]</scope>
    <source>
        <strain evidence="2 3">MMS17-SY002</strain>
    </source>
</reference>
<evidence type="ECO:0000313" key="3">
    <source>
        <dbReference type="Proteomes" id="UP000290889"/>
    </source>
</evidence>
<dbReference type="Pfam" id="PF09912">
    <property type="entry name" value="DUF2141"/>
    <property type="match status" value="1"/>
</dbReference>
<dbReference type="Proteomes" id="UP000290889">
    <property type="component" value="Chromosome"/>
</dbReference>
<sequence length="141" mass="15481">MNHLLLVLVFVFTLFSQLCFSQEDAGADIVVTIENVLTDGGQVYAALHTAETFMQSQGIDFVVAEGKKGALIMSFEGVEPGTYAIMVMHDLNGNNQMDFDSNGMPVESYGMSGKDMHMGPPTFEAAKFEVTGQDQELRIRF</sequence>
<dbReference type="OrthoDB" id="9788332at2"/>
<name>A0A411EA27_9FLAO</name>
<dbReference type="EMBL" id="CP035544">
    <property type="protein sequence ID" value="QBA64498.1"/>
    <property type="molecule type" value="Genomic_DNA"/>
</dbReference>
<organism evidence="2 3">
    <name type="scientific">Muriicola soli</name>
    <dbReference type="NCBI Taxonomy" id="2507538"/>
    <lineage>
        <taxon>Bacteria</taxon>
        <taxon>Pseudomonadati</taxon>
        <taxon>Bacteroidota</taxon>
        <taxon>Flavobacteriia</taxon>
        <taxon>Flavobacteriales</taxon>
        <taxon>Flavobacteriaceae</taxon>
        <taxon>Muriicola</taxon>
    </lineage>
</organism>
<evidence type="ECO:0000313" key="2">
    <source>
        <dbReference type="EMBL" id="QBA64498.1"/>
    </source>
</evidence>
<feature type="signal peptide" evidence="1">
    <location>
        <begin position="1"/>
        <end position="21"/>
    </location>
</feature>
<accession>A0A411EA27</accession>
<dbReference type="KEGG" id="mur:EQY75_08160"/>